<organism evidence="1 2">
    <name type="scientific">Panagrolaimus sp. ES5</name>
    <dbReference type="NCBI Taxonomy" id="591445"/>
    <lineage>
        <taxon>Eukaryota</taxon>
        <taxon>Metazoa</taxon>
        <taxon>Ecdysozoa</taxon>
        <taxon>Nematoda</taxon>
        <taxon>Chromadorea</taxon>
        <taxon>Rhabditida</taxon>
        <taxon>Tylenchina</taxon>
        <taxon>Panagrolaimomorpha</taxon>
        <taxon>Panagrolaimoidea</taxon>
        <taxon>Panagrolaimidae</taxon>
        <taxon>Panagrolaimus</taxon>
    </lineage>
</organism>
<protein>
    <submittedName>
        <fullName evidence="2">Uncharacterized protein</fullName>
    </submittedName>
</protein>
<evidence type="ECO:0000313" key="2">
    <source>
        <dbReference type="WBParaSite" id="ES5_v2.g10824.t1"/>
    </source>
</evidence>
<reference evidence="2" key="1">
    <citation type="submission" date="2022-11" db="UniProtKB">
        <authorList>
            <consortium name="WormBaseParasite"/>
        </authorList>
    </citation>
    <scope>IDENTIFICATION</scope>
</reference>
<dbReference type="Proteomes" id="UP000887579">
    <property type="component" value="Unplaced"/>
</dbReference>
<accession>A0AC34F1J6</accession>
<sequence>MKSFYFFILLVFLFLESANSDPTFNALFIDKTADQITTTIPSPFEENIKSICEGFEASSNQKWESVIEEGNVTILFQCLDANNSQSDSQWKIKLLSNYIKSFERNRPQKWDPEEQQNNFTCKDSYGREIPMPLGVQRCFIQHHSIVDPENTKKFIQTQESGTFAKPILNEISEYSCADSFSWKPFSSPPSTPSTSKILNDQECAVKVSLTSMHFFCCCYTNGDICGEVGKIASKGLTCPQLSMNSTVTVDEVGKKYAETENVEERISALDLILQKQCHMRISIRRPKRDPIIQTSLSLVKNDDDICCFMFAKTDFSTQESCVHFERQCYTDVDDELIYCCKFDDSDESDGTEDDKILAIHSIYGKFLFEEIEYHFGDFKNCLRPFSYKGNTTSYCIYFYDKILDKFVNIQRGENFRTSGGITQAIDNFLNDDTQTLIYIEGELNKRDKRVTQCDGAESLQSLPFWYRPTVAMFKCFTGENDVERCDDFIQNQTIIDEVRKIVEDQYLCYTSESTDPQPSWDMYCFEHLTADPNNNSDYSVTKSIGNRSTNYTRSRDWSSDNYKKGEVQAIGIYWCADNEKYKLKTDKDQRVCACASYKTSKSRMRIVPQKPCNDGNFVKNMHLIETSPIFVKEDQPSKCIIPSITEDDDRRRCVNAPEKGSTQSCVIGMLKDQAPDIGCVREPNLSHGKEYHRMEHHEWHDYLICKEFFNPDEEPYRCVLRENDEKEYTKYGIICCCRPEACGAAYQEAAKFKPRKTFDVFVHRSS</sequence>
<name>A0AC34F1J6_9BILA</name>
<dbReference type="WBParaSite" id="ES5_v2.g10824.t1">
    <property type="protein sequence ID" value="ES5_v2.g10824.t1"/>
    <property type="gene ID" value="ES5_v2.g10824"/>
</dbReference>
<proteinExistence type="predicted"/>
<evidence type="ECO:0000313" key="1">
    <source>
        <dbReference type="Proteomes" id="UP000887579"/>
    </source>
</evidence>